<organism evidence="1 2">
    <name type="scientific">Burkholderia ubonensis subsp. mesacidophila</name>
    <dbReference type="NCBI Taxonomy" id="265293"/>
    <lineage>
        <taxon>Bacteria</taxon>
        <taxon>Pseudomonadati</taxon>
        <taxon>Pseudomonadota</taxon>
        <taxon>Betaproteobacteria</taxon>
        <taxon>Burkholderiales</taxon>
        <taxon>Burkholderiaceae</taxon>
        <taxon>Burkholderia</taxon>
        <taxon>Burkholderia cepacia complex</taxon>
    </lineage>
</organism>
<name>A0A2A4FPS6_9BURK</name>
<dbReference type="Proteomes" id="UP000217994">
    <property type="component" value="Unassembled WGS sequence"/>
</dbReference>
<evidence type="ECO:0000313" key="2">
    <source>
        <dbReference type="Proteomes" id="UP000217994"/>
    </source>
</evidence>
<accession>A0A2A4FPS6</accession>
<sequence length="346" mass="36122">MANLATQILDLTRVVTDADDAQPGKPVQISVLPGFSSSLPTTTTLNGVTLSGALVGALPSSLTGTITGVLNTLVDPVTLKVTYQVKKDGMPVATTDFTATPPIAVASVPSDPLNVAFLLKPPVGEDTSATEPSHYQIDVNLTVTVEGVSESKTITVPIDMPAIQIPALLLLGKHANFAAYDGDNPGSLFVMVRASSPLRELGEVVAALNRLMGLLKTVKSVLDVGSVFLDTLGYAATLIGTIPTIYFSVGNTPNLDGEGLSFEDDASALLLIGVKDTKVTLYSDGGFEKGGIDEEYSVFTVDEIAISGIPTGLGLIKIDTFVGLDWQTDKGDHMNDDTSSVRWGGI</sequence>
<reference evidence="1 2" key="1">
    <citation type="submission" date="2017-01" db="EMBL/GenBank/DDBJ databases">
        <title>Whole-Genome Shotgun Sequencing of Two beta-Proteobacterial Species in Search of the Bulgecin Biosynthetic Cluster.</title>
        <authorList>
            <person name="Horsman M.E."/>
            <person name="Marous D.R."/>
            <person name="Li R."/>
            <person name="Oliver R.A."/>
            <person name="Byun B."/>
            <person name="Emrich S.J."/>
            <person name="Boggess B."/>
            <person name="Townsend C.A."/>
            <person name="Mobashery S."/>
        </authorList>
    </citation>
    <scope>NUCLEOTIDE SEQUENCE [LARGE SCALE GENOMIC DNA]</scope>
    <source>
        <strain evidence="1 2">ATCC 31433</strain>
    </source>
</reference>
<gene>
    <name evidence="1" type="ORF">BZL54_00135</name>
</gene>
<evidence type="ECO:0000313" key="1">
    <source>
        <dbReference type="EMBL" id="PCE34426.1"/>
    </source>
</evidence>
<proteinExistence type="predicted"/>
<dbReference type="EMBL" id="MTZU01000002">
    <property type="protein sequence ID" value="PCE34426.1"/>
    <property type="molecule type" value="Genomic_DNA"/>
</dbReference>
<dbReference type="AlphaFoldDB" id="A0A2A4FPS6"/>
<dbReference type="RefSeq" id="WP_084907245.1">
    <property type="nucleotide sequence ID" value="NZ_CP020738.1"/>
</dbReference>
<protein>
    <submittedName>
        <fullName evidence="1">Uncharacterized protein</fullName>
    </submittedName>
</protein>
<dbReference type="GeneID" id="69001533"/>
<comment type="caution">
    <text evidence="1">The sequence shown here is derived from an EMBL/GenBank/DDBJ whole genome shotgun (WGS) entry which is preliminary data.</text>
</comment>